<accession>A0A6S7KEE3</accession>
<dbReference type="PANTHER" id="PTHR47510:SF3">
    <property type="entry name" value="ENDO_EXONUCLEASE_PHOSPHATASE DOMAIN-CONTAINING PROTEIN"/>
    <property type="match status" value="1"/>
</dbReference>
<gene>
    <name evidence="2" type="ORF">PACLA_8A016220</name>
</gene>
<evidence type="ECO:0000313" key="2">
    <source>
        <dbReference type="EMBL" id="CAB4018838.1"/>
    </source>
</evidence>
<proteinExistence type="predicted"/>
<dbReference type="SUPFAM" id="SSF56672">
    <property type="entry name" value="DNA/RNA polymerases"/>
    <property type="match status" value="1"/>
</dbReference>
<keyword evidence="3" id="KW-1185">Reference proteome</keyword>
<dbReference type="InterPro" id="IPR000477">
    <property type="entry name" value="RT_dom"/>
</dbReference>
<protein>
    <recommendedName>
        <fullName evidence="1">Reverse transcriptase domain-containing protein</fullName>
    </recommendedName>
</protein>
<feature type="domain" description="Reverse transcriptase" evidence="1">
    <location>
        <begin position="132"/>
        <end position="233"/>
    </location>
</feature>
<sequence>MAVFMSRFTYVLLKIKGMDYIQILKEWIISDTSSSPLFTPSSSASNSLDSLNITGSDVQPLLSNLSPSKATGPEGIPAYLLKRCSEVIAPSLTAIFELSLQQSVFPSEWKAANVVPILKKGDTQEVSSFVENSLYDLQHGFRCKRSCVTQLLSVLHDLGRTLDSGKETDLIYLDFAKAFDSVSHSKLLFKLKSFGISGPLLNWFADYLRDRKQCVVVEGASSSFLNVTSGVPQEFDNPVWQLDYKFSSRYPPSGSDDQVINSKRIKNLCDNLINQSDDSFFTGYISSRQVRYQPDPYSRFKLYCAVTYYNEADYDACDKKYFVPGG</sequence>
<dbReference type="InterPro" id="IPR043502">
    <property type="entry name" value="DNA/RNA_pol_sf"/>
</dbReference>
<evidence type="ECO:0000313" key="3">
    <source>
        <dbReference type="Proteomes" id="UP001152795"/>
    </source>
</evidence>
<reference evidence="2" key="1">
    <citation type="submission" date="2020-04" db="EMBL/GenBank/DDBJ databases">
        <authorList>
            <person name="Alioto T."/>
            <person name="Alioto T."/>
            <person name="Gomez Garrido J."/>
        </authorList>
    </citation>
    <scope>NUCLEOTIDE SEQUENCE</scope>
    <source>
        <strain evidence="2">A484AB</strain>
    </source>
</reference>
<dbReference type="PANTHER" id="PTHR47510">
    <property type="entry name" value="REVERSE TRANSCRIPTASE DOMAIN-CONTAINING PROTEIN"/>
    <property type="match status" value="1"/>
</dbReference>
<comment type="caution">
    <text evidence="2">The sequence shown here is derived from an EMBL/GenBank/DDBJ whole genome shotgun (WGS) entry which is preliminary data.</text>
</comment>
<dbReference type="Proteomes" id="UP001152795">
    <property type="component" value="Unassembled WGS sequence"/>
</dbReference>
<organism evidence="2 3">
    <name type="scientific">Paramuricea clavata</name>
    <name type="common">Red gorgonian</name>
    <name type="synonym">Violescent sea-whip</name>
    <dbReference type="NCBI Taxonomy" id="317549"/>
    <lineage>
        <taxon>Eukaryota</taxon>
        <taxon>Metazoa</taxon>
        <taxon>Cnidaria</taxon>
        <taxon>Anthozoa</taxon>
        <taxon>Octocorallia</taxon>
        <taxon>Malacalcyonacea</taxon>
        <taxon>Plexauridae</taxon>
        <taxon>Paramuricea</taxon>
    </lineage>
</organism>
<dbReference type="OrthoDB" id="10049057at2759"/>
<dbReference type="AlphaFoldDB" id="A0A6S7KEE3"/>
<evidence type="ECO:0000259" key="1">
    <source>
        <dbReference type="Pfam" id="PF00078"/>
    </source>
</evidence>
<dbReference type="Pfam" id="PF00078">
    <property type="entry name" value="RVT_1"/>
    <property type="match status" value="1"/>
</dbReference>
<name>A0A6S7KEE3_PARCT</name>
<dbReference type="EMBL" id="CACRXK020010190">
    <property type="protein sequence ID" value="CAB4018838.1"/>
    <property type="molecule type" value="Genomic_DNA"/>
</dbReference>